<dbReference type="RefSeq" id="WP_182513935.1">
    <property type="nucleotide sequence ID" value="NZ_JACJIQ010000016.1"/>
</dbReference>
<feature type="transmembrane region" description="Helical" evidence="2">
    <location>
        <begin position="15"/>
        <end position="35"/>
    </location>
</feature>
<keyword evidence="2" id="KW-0472">Membrane</keyword>
<evidence type="ECO:0000256" key="1">
    <source>
        <dbReference type="ARBA" id="ARBA00023002"/>
    </source>
</evidence>
<dbReference type="Gene3D" id="3.50.50.60">
    <property type="entry name" value="FAD/NAD(P)-binding domain"/>
    <property type="match status" value="1"/>
</dbReference>
<dbReference type="PRINTS" id="PR00469">
    <property type="entry name" value="PNDRDTASEII"/>
</dbReference>
<dbReference type="PANTHER" id="PTHR43539">
    <property type="entry name" value="FLAVIN-BINDING MONOOXYGENASE-LIKE PROTEIN (AFU_ORTHOLOGUE AFUA_4G09220)"/>
    <property type="match status" value="1"/>
</dbReference>
<evidence type="ECO:0000313" key="4">
    <source>
        <dbReference type="Proteomes" id="UP000563094"/>
    </source>
</evidence>
<protein>
    <submittedName>
        <fullName evidence="3">Putative flavoprotein involved in K+ transport</fullName>
    </submittedName>
</protein>
<accession>A0A839GJP1</accession>
<evidence type="ECO:0000313" key="3">
    <source>
        <dbReference type="EMBL" id="MBA9078850.1"/>
    </source>
</evidence>
<dbReference type="Pfam" id="PF13738">
    <property type="entry name" value="Pyr_redox_3"/>
    <property type="match status" value="1"/>
</dbReference>
<keyword evidence="1" id="KW-0560">Oxidoreductase</keyword>
<comment type="caution">
    <text evidence="3">The sequence shown here is derived from an EMBL/GenBank/DDBJ whole genome shotgun (WGS) entry which is preliminary data.</text>
</comment>
<sequence length="358" mass="39752">MKTQSTTVLPVAQPHVYEVIVIGAGQAGLAMGYYLHLQRRDFLMLEAAPQVGQSWRERYDSLQLFTPAPYCHLPGFPLLLPRKHYPTKDEIARYLQQYAQQFRLPVELGQPVVSLTKKEGLFFLQTPSAHYLAQQVVVATGPFQAPFLPTYATAPAPEVVQLHSSRYRNPGQLPPGNVLVVGAGNSGAQIAVELAKYHAVHLSVKRKPRFSSLRMLGRSVFWWATVTGALYASPTSRVGKKVLRKADVIYGRELEQLLREKVIPLRPEITGFAGSQVFFKDGTSTQFSSIIWATGFQPDYRWLQIAGAITADGNPLHEQGLSPVPGLFYLGLSWQRSRSSALLLGAARDAQFIARQLL</sequence>
<dbReference type="Proteomes" id="UP000563094">
    <property type="component" value="Unassembled WGS sequence"/>
</dbReference>
<dbReference type="InterPro" id="IPR036188">
    <property type="entry name" value="FAD/NAD-bd_sf"/>
</dbReference>
<evidence type="ECO:0000256" key="2">
    <source>
        <dbReference type="SAM" id="Phobius"/>
    </source>
</evidence>
<proteinExistence type="predicted"/>
<name>A0A839GJP1_9BACT</name>
<gene>
    <name evidence="3" type="ORF">FHS90_003580</name>
</gene>
<keyword evidence="2" id="KW-1133">Transmembrane helix</keyword>
<dbReference type="InterPro" id="IPR050982">
    <property type="entry name" value="Auxin_biosynth/cation_transpt"/>
</dbReference>
<keyword evidence="4" id="KW-1185">Reference proteome</keyword>
<dbReference type="PRINTS" id="PR00368">
    <property type="entry name" value="FADPNR"/>
</dbReference>
<dbReference type="SUPFAM" id="SSF51905">
    <property type="entry name" value="FAD/NAD(P)-binding domain"/>
    <property type="match status" value="2"/>
</dbReference>
<organism evidence="3 4">
    <name type="scientific">Rufibacter quisquiliarum</name>
    <dbReference type="NCBI Taxonomy" id="1549639"/>
    <lineage>
        <taxon>Bacteria</taxon>
        <taxon>Pseudomonadati</taxon>
        <taxon>Bacteroidota</taxon>
        <taxon>Cytophagia</taxon>
        <taxon>Cytophagales</taxon>
        <taxon>Hymenobacteraceae</taxon>
        <taxon>Rufibacter</taxon>
    </lineage>
</organism>
<dbReference type="GO" id="GO:0050660">
    <property type="term" value="F:flavin adenine dinucleotide binding"/>
    <property type="evidence" value="ECO:0007669"/>
    <property type="project" value="TreeGrafter"/>
</dbReference>
<dbReference type="GO" id="GO:0004497">
    <property type="term" value="F:monooxygenase activity"/>
    <property type="evidence" value="ECO:0007669"/>
    <property type="project" value="TreeGrafter"/>
</dbReference>
<keyword evidence="2" id="KW-0812">Transmembrane</keyword>
<reference evidence="3 4" key="1">
    <citation type="submission" date="2020-08" db="EMBL/GenBank/DDBJ databases">
        <title>Genomic Encyclopedia of Type Strains, Phase IV (KMG-IV): sequencing the most valuable type-strain genomes for metagenomic binning, comparative biology and taxonomic classification.</title>
        <authorList>
            <person name="Goeker M."/>
        </authorList>
    </citation>
    <scope>NUCLEOTIDE SEQUENCE [LARGE SCALE GENOMIC DNA]</scope>
    <source>
        <strain evidence="3 4">DSM 29854</strain>
    </source>
</reference>
<dbReference type="EMBL" id="JACJIQ010000016">
    <property type="protein sequence ID" value="MBA9078850.1"/>
    <property type="molecule type" value="Genomic_DNA"/>
</dbReference>
<dbReference type="AlphaFoldDB" id="A0A839GJP1"/>
<dbReference type="PANTHER" id="PTHR43539:SF78">
    <property type="entry name" value="FLAVIN-CONTAINING MONOOXYGENASE"/>
    <property type="match status" value="1"/>
</dbReference>